<protein>
    <recommendedName>
        <fullName evidence="2">GAT domain-containing protein</fullName>
    </recommendedName>
</protein>
<gene>
    <name evidence="3" type="ORF">CLAFUR5_03036</name>
</gene>
<dbReference type="Pfam" id="PF03127">
    <property type="entry name" value="GAT"/>
    <property type="match status" value="1"/>
</dbReference>
<keyword evidence="4" id="KW-1185">Reference proteome</keyword>
<accession>A0A9Q8L986</accession>
<dbReference type="CDD" id="cd21383">
    <property type="entry name" value="GAT_GGA_Tom1-like"/>
    <property type="match status" value="1"/>
</dbReference>
<dbReference type="Proteomes" id="UP000756132">
    <property type="component" value="Chromosome 2"/>
</dbReference>
<feature type="compositionally biased region" description="Low complexity" evidence="1">
    <location>
        <begin position="434"/>
        <end position="444"/>
    </location>
</feature>
<dbReference type="EMBL" id="CP090164">
    <property type="protein sequence ID" value="UJO13266.1"/>
    <property type="molecule type" value="Genomic_DNA"/>
</dbReference>
<dbReference type="Gene3D" id="1.20.58.160">
    <property type="match status" value="1"/>
</dbReference>
<name>A0A9Q8L986_PASFU</name>
<feature type="compositionally biased region" description="Polar residues" evidence="1">
    <location>
        <begin position="403"/>
        <end position="422"/>
    </location>
</feature>
<feature type="compositionally biased region" description="Polar residues" evidence="1">
    <location>
        <begin position="77"/>
        <end position="95"/>
    </location>
</feature>
<reference evidence="3" key="2">
    <citation type="journal article" date="2022" name="Microb. Genom.">
        <title>A chromosome-scale genome assembly of the tomato pathogen Cladosporium fulvum reveals a compartmentalized genome architecture and the presence of a dispensable chromosome.</title>
        <authorList>
            <person name="Zaccaron A.Z."/>
            <person name="Chen L.H."/>
            <person name="Samaras A."/>
            <person name="Stergiopoulos I."/>
        </authorList>
    </citation>
    <scope>NUCLEOTIDE SEQUENCE</scope>
    <source>
        <strain evidence="3">Race5_Kim</strain>
    </source>
</reference>
<reference evidence="3" key="1">
    <citation type="submission" date="2021-12" db="EMBL/GenBank/DDBJ databases">
        <authorList>
            <person name="Zaccaron A."/>
            <person name="Stergiopoulos I."/>
        </authorList>
    </citation>
    <scope>NUCLEOTIDE SEQUENCE</scope>
    <source>
        <strain evidence="3">Race5_Kim</strain>
    </source>
</reference>
<dbReference type="SUPFAM" id="SSF48464">
    <property type="entry name" value="ENTH/VHS domain"/>
    <property type="match status" value="1"/>
</dbReference>
<dbReference type="InterPro" id="IPR038425">
    <property type="entry name" value="GAT_sf"/>
</dbReference>
<feature type="compositionally biased region" description="Low complexity" evidence="1">
    <location>
        <begin position="469"/>
        <end position="478"/>
    </location>
</feature>
<dbReference type="InterPro" id="IPR008942">
    <property type="entry name" value="ENTH_VHS"/>
</dbReference>
<feature type="compositionally biased region" description="Basic and acidic residues" evidence="1">
    <location>
        <begin position="619"/>
        <end position="630"/>
    </location>
</feature>
<evidence type="ECO:0000313" key="3">
    <source>
        <dbReference type="EMBL" id="UJO13266.1"/>
    </source>
</evidence>
<feature type="region of interest" description="Disordered" evidence="1">
    <location>
        <begin position="77"/>
        <end position="104"/>
    </location>
</feature>
<dbReference type="PROSITE" id="PS50909">
    <property type="entry name" value="GAT"/>
    <property type="match status" value="1"/>
</dbReference>
<organism evidence="3 4">
    <name type="scientific">Passalora fulva</name>
    <name type="common">Tomato leaf mold</name>
    <name type="synonym">Cladosporium fulvum</name>
    <dbReference type="NCBI Taxonomy" id="5499"/>
    <lineage>
        <taxon>Eukaryota</taxon>
        <taxon>Fungi</taxon>
        <taxon>Dikarya</taxon>
        <taxon>Ascomycota</taxon>
        <taxon>Pezizomycotina</taxon>
        <taxon>Dothideomycetes</taxon>
        <taxon>Dothideomycetidae</taxon>
        <taxon>Mycosphaerellales</taxon>
        <taxon>Mycosphaerellaceae</taxon>
        <taxon>Fulvia</taxon>
    </lineage>
</organism>
<proteinExistence type="predicted"/>
<dbReference type="AlphaFoldDB" id="A0A9Q8L986"/>
<dbReference type="GO" id="GO:0043130">
    <property type="term" value="F:ubiquitin binding"/>
    <property type="evidence" value="ECO:0007669"/>
    <property type="project" value="InterPro"/>
</dbReference>
<dbReference type="KEGG" id="ffu:CLAFUR5_03036"/>
<dbReference type="GO" id="GO:0035091">
    <property type="term" value="F:phosphatidylinositol binding"/>
    <property type="evidence" value="ECO:0007669"/>
    <property type="project" value="InterPro"/>
</dbReference>
<feature type="compositionally biased region" description="Basic and acidic residues" evidence="1">
    <location>
        <begin position="590"/>
        <end position="612"/>
    </location>
</feature>
<feature type="region of interest" description="Disordered" evidence="1">
    <location>
        <begin position="369"/>
        <end position="487"/>
    </location>
</feature>
<dbReference type="SUPFAM" id="SSF89009">
    <property type="entry name" value="GAT-like domain"/>
    <property type="match status" value="1"/>
</dbReference>
<dbReference type="RefSeq" id="XP_047757632.1">
    <property type="nucleotide sequence ID" value="XM_047902184.1"/>
</dbReference>
<dbReference type="Gene3D" id="1.25.40.90">
    <property type="match status" value="1"/>
</dbReference>
<evidence type="ECO:0000313" key="4">
    <source>
        <dbReference type="Proteomes" id="UP000756132"/>
    </source>
</evidence>
<evidence type="ECO:0000256" key="1">
    <source>
        <dbReference type="SAM" id="MobiDB-lite"/>
    </source>
</evidence>
<feature type="region of interest" description="Disordered" evidence="1">
    <location>
        <begin position="257"/>
        <end position="276"/>
    </location>
</feature>
<feature type="domain" description="GAT" evidence="2">
    <location>
        <begin position="276"/>
        <end position="365"/>
    </location>
</feature>
<dbReference type="InterPro" id="IPR004152">
    <property type="entry name" value="GAT_dom"/>
</dbReference>
<dbReference type="GeneID" id="71982914"/>
<dbReference type="OrthoDB" id="5393057at2759"/>
<feature type="region of interest" description="Disordered" evidence="1">
    <location>
        <begin position="528"/>
        <end position="636"/>
    </location>
</feature>
<evidence type="ECO:0000259" key="2">
    <source>
        <dbReference type="PROSITE" id="PS50909"/>
    </source>
</evidence>
<sequence length="636" mass="69381">MVHLGKVATDKERRQSIVPALQNLKFENEEEDEDNTSRPTIVPASCITALTSSSVGIAARRTVKMKRFTGLLNRTKSISQRASSSNRDSTANNFDNAPVDSPEANAPRAIRSFCESGSNSNGGEEVLHLPVIVESAESSPSAAAAAAHQIKKFLGKEYSPQPHVQYNAIMLVRILCDNPGPTFTRNFDKSFVGVVKDLLRNCRDPSTQQIMRETLDSLEAEKQQDEGLGLLFQMWRKEKGAGASFRQSRAFDANAFASAPQQQQMGREGRARGTLPSAGELASRVEEAKNTAKILLQFVQTTPSGEVLDNELLREFSERCQSAQRSMQGFINCDNPAPDHDTMQTLIETNEQLSLAMSRHQRAVLAARRALGTSPSPNNAAAGTENGGHSMFAAPPAGPPQAVYSQQPSAYTNGNGNTSHFQGYSAPSGPPPGQRSSSPPQQNPFADPVEHNPNPAPLAIEPTHYGSYPQQQQSQQAPPKLPPHKPQIVDFQTFNIEPDPTFAQAHARKNTLDLENAYSDSDGMVSPILSRSAMNTGPSSEGLVSPSSPQRPAIGAWHNSEVTPSYMGRQESAANGITMHGAQSDDNVQEIDRHSQVGRRDRDRTDERERYDVSPVEARQQHPQEMRRVEGSGSRF</sequence>